<reference evidence="1 2" key="1">
    <citation type="submission" date="2018-04" db="EMBL/GenBank/DDBJ databases">
        <title>Novel species isolated from glacier.</title>
        <authorList>
            <person name="Liu Q."/>
            <person name="Xin Y.-H."/>
        </authorList>
    </citation>
    <scope>NUCLEOTIDE SEQUENCE [LARGE SCALE GENOMIC DNA]</scope>
    <source>
        <strain evidence="1 2">GT1R17</strain>
    </source>
</reference>
<dbReference type="EMBL" id="QANS01000004">
    <property type="protein sequence ID" value="PTU31173.1"/>
    <property type="molecule type" value="Genomic_DNA"/>
</dbReference>
<dbReference type="Pfam" id="PF04339">
    <property type="entry name" value="FemAB_like"/>
    <property type="match status" value="1"/>
</dbReference>
<evidence type="ECO:0000313" key="1">
    <source>
        <dbReference type="EMBL" id="PTU31173.1"/>
    </source>
</evidence>
<dbReference type="InterPro" id="IPR016181">
    <property type="entry name" value="Acyl_CoA_acyltransferase"/>
</dbReference>
<keyword evidence="2" id="KW-1185">Reference proteome</keyword>
<comment type="caution">
    <text evidence="1">The sequence shown here is derived from an EMBL/GenBank/DDBJ whole genome shotgun (WGS) entry which is preliminary data.</text>
</comment>
<name>A0A2T5MF23_9GAMM</name>
<keyword evidence="1" id="KW-0808">Transferase</keyword>
<dbReference type="PANTHER" id="PTHR47017">
    <property type="entry name" value="ACYL-COA"/>
    <property type="match status" value="1"/>
</dbReference>
<protein>
    <submittedName>
        <fullName evidence="1">GNAT family N-acetyltransferase</fullName>
    </submittedName>
</protein>
<dbReference type="InterPro" id="IPR007434">
    <property type="entry name" value="FemAB-like"/>
</dbReference>
<dbReference type="PANTHER" id="PTHR47017:SF1">
    <property type="entry name" value="ACYL-COA"/>
    <property type="match status" value="1"/>
</dbReference>
<dbReference type="AlphaFoldDB" id="A0A2T5MF23"/>
<accession>A0A2T5MF23</accession>
<dbReference type="Gene3D" id="3.40.630.30">
    <property type="match status" value="1"/>
</dbReference>
<dbReference type="Proteomes" id="UP000244248">
    <property type="component" value="Unassembled WGS sequence"/>
</dbReference>
<dbReference type="SUPFAM" id="SSF55729">
    <property type="entry name" value="Acyl-CoA N-acyltransferases (Nat)"/>
    <property type="match status" value="1"/>
</dbReference>
<dbReference type="GO" id="GO:0016740">
    <property type="term" value="F:transferase activity"/>
    <property type="evidence" value="ECO:0007669"/>
    <property type="project" value="UniProtKB-KW"/>
</dbReference>
<sequence length="378" mass="43102">MHLTPQLRLHQRISGIPAQAWDALFDSAYPFTRHDFLKALEDSACVGTRTGWHPSHVTLETDAGIVAAAPLYLKDHSYGEFVFDWSWAEASHRAGIDYYPKLLCATPFTPSSGPRLGASNAATRQQLMTALTQLPTQLGASSLHLLFAQQEDQNTAAKVDGLPRNDIQFHWHNHGYTDFEAFLARLRADKRKKIQRERRRIVEAGLRFETIKGDEIAESLWADIYALYANTYEERGQAPYLNLRFFLDYGMRAGTPLRMILCRDGEHLVACAITIVGGDTLYGRHWGAAERYNGLHFETCYYQGIDYCIREGLQHYDAGAQGEHKLARGFEPQLTQSMHWLSEPRLSQAVASYLRRERQMVATRLEELRQHSPYRIEG</sequence>
<gene>
    <name evidence="1" type="ORF">CJD38_10895</name>
</gene>
<proteinExistence type="predicted"/>
<organism evidence="1 2">
    <name type="scientific">Stenotrophobium rhamnosiphilum</name>
    <dbReference type="NCBI Taxonomy" id="2029166"/>
    <lineage>
        <taxon>Bacteria</taxon>
        <taxon>Pseudomonadati</taxon>
        <taxon>Pseudomonadota</taxon>
        <taxon>Gammaproteobacteria</taxon>
        <taxon>Nevskiales</taxon>
        <taxon>Nevskiaceae</taxon>
        <taxon>Stenotrophobium</taxon>
    </lineage>
</organism>
<evidence type="ECO:0000313" key="2">
    <source>
        <dbReference type="Proteomes" id="UP000244248"/>
    </source>
</evidence>
<dbReference type="OrthoDB" id="9776898at2"/>